<accession>A0A835BZM8</accession>
<dbReference type="PANTHER" id="PTHR24326">
    <property type="entry name" value="HOMEOBOX-LEUCINE ZIPPER PROTEIN"/>
    <property type="match status" value="1"/>
</dbReference>
<name>A0A835BZM8_9POAL</name>
<organism evidence="15 17">
    <name type="scientific">Digitaria exilis</name>
    <dbReference type="NCBI Taxonomy" id="1010633"/>
    <lineage>
        <taxon>Eukaryota</taxon>
        <taxon>Viridiplantae</taxon>
        <taxon>Streptophyta</taxon>
        <taxon>Embryophyta</taxon>
        <taxon>Tracheophyta</taxon>
        <taxon>Spermatophyta</taxon>
        <taxon>Magnoliopsida</taxon>
        <taxon>Liliopsida</taxon>
        <taxon>Poales</taxon>
        <taxon>Poaceae</taxon>
        <taxon>PACMAD clade</taxon>
        <taxon>Panicoideae</taxon>
        <taxon>Panicodae</taxon>
        <taxon>Paniceae</taxon>
        <taxon>Anthephorinae</taxon>
        <taxon>Digitaria</taxon>
    </lineage>
</organism>
<keyword evidence="6 9" id="KW-0539">Nucleus</keyword>
<evidence type="ECO:0000256" key="3">
    <source>
        <dbReference type="ARBA" id="ARBA00023125"/>
    </source>
</evidence>
<feature type="compositionally biased region" description="Basic residues" evidence="13">
    <location>
        <begin position="50"/>
        <end position="60"/>
    </location>
</feature>
<dbReference type="PRINTS" id="PR00031">
    <property type="entry name" value="HTHREPRESSR"/>
</dbReference>
<evidence type="ECO:0000256" key="4">
    <source>
        <dbReference type="ARBA" id="ARBA00023155"/>
    </source>
</evidence>
<evidence type="ECO:0000256" key="2">
    <source>
        <dbReference type="ARBA" id="ARBA00023015"/>
    </source>
</evidence>
<dbReference type="Proteomes" id="UP000636709">
    <property type="component" value="Unassembled WGS sequence"/>
</dbReference>
<dbReference type="FunFam" id="1.10.10.60:FF:000241">
    <property type="entry name" value="homeobox-leucine zipper protein ATHB-40"/>
    <property type="match status" value="1"/>
</dbReference>
<evidence type="ECO:0000256" key="1">
    <source>
        <dbReference type="ARBA" id="ARBA00004123"/>
    </source>
</evidence>
<evidence type="ECO:0000256" key="13">
    <source>
        <dbReference type="SAM" id="MobiDB-lite"/>
    </source>
</evidence>
<evidence type="ECO:0000313" key="15">
    <source>
        <dbReference type="EMBL" id="KAF8718044.1"/>
    </source>
</evidence>
<comment type="function">
    <text evidence="11">Transcription factor.</text>
</comment>
<comment type="function">
    <text evidence="8">Probable transcription factor.</text>
</comment>
<proteinExistence type="inferred from homology"/>
<dbReference type="InterPro" id="IPR017970">
    <property type="entry name" value="Homeobox_CS"/>
</dbReference>
<evidence type="ECO:0000256" key="9">
    <source>
        <dbReference type="PROSITE-ProRule" id="PRU00108"/>
    </source>
</evidence>
<evidence type="ECO:0000256" key="8">
    <source>
        <dbReference type="ARBA" id="ARBA00037260"/>
    </source>
</evidence>
<sequence>MGCEEDERLLFPSFAFPESFAEVATPGSAELTRVRNVHVVCVAGGEQKKQARQRRRRKPRPSGDGGEGGDDQAKKRRLSDEQARLLELNFRKERKLETPRKVQLATELGLDAKQVAVWFQNRRARHKSKLMEEEFSKLRAAHDAVVVQNCHLEAELLRMKERLEEAEEEKRKLIAGATAVAAGGGAGAGSSSPSSSSFSTVTHNPAALVGQFGMEAEEVAAGDLTYISEYTYNSYMNMMDGYFGGVYDQFNWAYLQEIRKD</sequence>
<keyword evidence="2 11" id="KW-0805">Transcription regulation</keyword>
<dbReference type="PANTHER" id="PTHR24326:SF545">
    <property type="entry name" value="HOMEOBOX-LEUCINE ZIPPER PROTEIN HOX12"/>
    <property type="match status" value="1"/>
</dbReference>
<dbReference type="SMART" id="SM00389">
    <property type="entry name" value="HOX"/>
    <property type="match status" value="1"/>
</dbReference>
<dbReference type="InterPro" id="IPR000047">
    <property type="entry name" value="HTH_motif"/>
</dbReference>
<comment type="caution">
    <text evidence="15">The sequence shown here is derived from an EMBL/GenBank/DDBJ whole genome shotgun (WGS) entry which is preliminary data.</text>
</comment>
<comment type="subcellular location">
    <subcellularLocation>
        <location evidence="1 9 10">Nucleus</location>
    </subcellularLocation>
</comment>
<dbReference type="EMBL" id="JACEFO010001712">
    <property type="protein sequence ID" value="KAF8718044.1"/>
    <property type="molecule type" value="Genomic_DNA"/>
</dbReference>
<comment type="similarity">
    <text evidence="7 11">Belongs to the HD-ZIP homeobox family. Class I subfamily.</text>
</comment>
<dbReference type="GO" id="GO:0000981">
    <property type="term" value="F:DNA-binding transcription factor activity, RNA polymerase II-specific"/>
    <property type="evidence" value="ECO:0007669"/>
    <property type="project" value="UniProtKB-UniRule"/>
</dbReference>
<dbReference type="GO" id="GO:0043565">
    <property type="term" value="F:sequence-specific DNA binding"/>
    <property type="evidence" value="ECO:0007669"/>
    <property type="project" value="TreeGrafter"/>
</dbReference>
<evidence type="ECO:0000256" key="6">
    <source>
        <dbReference type="ARBA" id="ARBA00023242"/>
    </source>
</evidence>
<dbReference type="OrthoDB" id="6159439at2759"/>
<evidence type="ECO:0000256" key="11">
    <source>
        <dbReference type="RuleBase" id="RU369038"/>
    </source>
</evidence>
<evidence type="ECO:0000313" key="17">
    <source>
        <dbReference type="Proteomes" id="UP000636709"/>
    </source>
</evidence>
<gene>
    <name evidence="16" type="ORF">HU200_003894</name>
    <name evidence="15" type="ORF">HU200_025515</name>
</gene>
<dbReference type="EMBL" id="JACEFO010000229">
    <property type="protein sequence ID" value="KAF8776200.1"/>
    <property type="molecule type" value="Genomic_DNA"/>
</dbReference>
<protein>
    <recommendedName>
        <fullName evidence="11">Homeobox-leucine zipper protein</fullName>
    </recommendedName>
    <alternativeName>
        <fullName evidence="11">HD-ZIP protein</fullName>
    </alternativeName>
    <alternativeName>
        <fullName evidence="11">Homeodomain transcription factor</fullName>
    </alternativeName>
</protein>
<evidence type="ECO:0000313" key="16">
    <source>
        <dbReference type="EMBL" id="KAF8776200.1"/>
    </source>
</evidence>
<keyword evidence="12" id="KW-0175">Coiled coil</keyword>
<dbReference type="CDD" id="cd00086">
    <property type="entry name" value="homeodomain"/>
    <property type="match status" value="1"/>
</dbReference>
<evidence type="ECO:0000256" key="5">
    <source>
        <dbReference type="ARBA" id="ARBA00023163"/>
    </source>
</evidence>
<dbReference type="GO" id="GO:0009725">
    <property type="term" value="P:response to hormone"/>
    <property type="evidence" value="ECO:0007669"/>
    <property type="project" value="UniProtKB-ARBA"/>
</dbReference>
<dbReference type="GO" id="GO:0005634">
    <property type="term" value="C:nucleus"/>
    <property type="evidence" value="ECO:0007669"/>
    <property type="project" value="UniProtKB-SubCell"/>
</dbReference>
<evidence type="ECO:0000256" key="10">
    <source>
        <dbReference type="RuleBase" id="RU000682"/>
    </source>
</evidence>
<feature type="DNA-binding region" description="Homeobox" evidence="9">
    <location>
        <begin position="71"/>
        <end position="130"/>
    </location>
</feature>
<dbReference type="Gene3D" id="1.10.10.60">
    <property type="entry name" value="Homeodomain-like"/>
    <property type="match status" value="1"/>
</dbReference>
<reference evidence="15" key="1">
    <citation type="submission" date="2020-07" db="EMBL/GenBank/DDBJ databases">
        <title>Genome sequence and genetic diversity analysis of an under-domesticated orphan crop, white fonio (Digitaria exilis).</title>
        <authorList>
            <person name="Bennetzen J.L."/>
            <person name="Chen S."/>
            <person name="Ma X."/>
            <person name="Wang X."/>
            <person name="Yssel A.E.J."/>
            <person name="Chaluvadi S.R."/>
            <person name="Johnson M."/>
            <person name="Gangashetty P."/>
            <person name="Hamidou F."/>
            <person name="Sanogo M.D."/>
            <person name="Zwaenepoel A."/>
            <person name="Wallace J."/>
            <person name="Van De Peer Y."/>
            <person name="Van Deynze A."/>
        </authorList>
    </citation>
    <scope>NUCLEOTIDE SEQUENCE</scope>
    <source>
        <tissue evidence="15">Leaves</tissue>
    </source>
</reference>
<dbReference type="SUPFAM" id="SSF46689">
    <property type="entry name" value="Homeodomain-like"/>
    <property type="match status" value="1"/>
</dbReference>
<keyword evidence="17" id="KW-1185">Reference proteome</keyword>
<dbReference type="Pfam" id="PF00046">
    <property type="entry name" value="Homeodomain"/>
    <property type="match status" value="1"/>
</dbReference>
<dbReference type="AlphaFoldDB" id="A0A835BZM8"/>
<dbReference type="PROSITE" id="PS00027">
    <property type="entry name" value="HOMEOBOX_1"/>
    <property type="match status" value="1"/>
</dbReference>
<feature type="domain" description="Homeobox" evidence="14">
    <location>
        <begin position="69"/>
        <end position="129"/>
    </location>
</feature>
<keyword evidence="4 9" id="KW-0371">Homeobox</keyword>
<dbReference type="InterPro" id="IPR045224">
    <property type="entry name" value="HDZip_class_I_plant"/>
</dbReference>
<evidence type="ECO:0000256" key="7">
    <source>
        <dbReference type="ARBA" id="ARBA00025748"/>
    </source>
</evidence>
<dbReference type="InterPro" id="IPR009057">
    <property type="entry name" value="Homeodomain-like_sf"/>
</dbReference>
<feature type="coiled-coil region" evidence="12">
    <location>
        <begin position="149"/>
        <end position="176"/>
    </location>
</feature>
<dbReference type="InterPro" id="IPR001356">
    <property type="entry name" value="HD"/>
</dbReference>
<dbReference type="PROSITE" id="PS50071">
    <property type="entry name" value="HOMEOBOX_2"/>
    <property type="match status" value="1"/>
</dbReference>
<feature type="region of interest" description="Disordered" evidence="13">
    <location>
        <begin position="45"/>
        <end position="78"/>
    </location>
</feature>
<keyword evidence="3 9" id="KW-0238">DNA-binding</keyword>
<evidence type="ECO:0000259" key="14">
    <source>
        <dbReference type="PROSITE" id="PS50071"/>
    </source>
</evidence>
<keyword evidence="5 11" id="KW-0804">Transcription</keyword>
<dbReference type="GO" id="GO:0045893">
    <property type="term" value="P:positive regulation of DNA-templated transcription"/>
    <property type="evidence" value="ECO:0007669"/>
    <property type="project" value="TreeGrafter"/>
</dbReference>
<evidence type="ECO:0000256" key="12">
    <source>
        <dbReference type="SAM" id="Coils"/>
    </source>
</evidence>